<reference evidence="1" key="1">
    <citation type="journal article" date="2013" name="Genetics">
        <title>The draft genome and transcriptome of Panagrellus redivivus are shaped by the harsh demands of a free-living lifestyle.</title>
        <authorList>
            <person name="Srinivasan J."/>
            <person name="Dillman A.R."/>
            <person name="Macchietto M.G."/>
            <person name="Heikkinen L."/>
            <person name="Lakso M."/>
            <person name="Fracchia K.M."/>
            <person name="Antoshechkin I."/>
            <person name="Mortazavi A."/>
            <person name="Wong G."/>
            <person name="Sternberg P.W."/>
        </authorList>
    </citation>
    <scope>NUCLEOTIDE SEQUENCE [LARGE SCALE GENOMIC DNA]</scope>
    <source>
        <strain evidence="1">MT8872</strain>
    </source>
</reference>
<proteinExistence type="predicted"/>
<organism evidence="1 2">
    <name type="scientific">Panagrellus redivivus</name>
    <name type="common">Microworm</name>
    <dbReference type="NCBI Taxonomy" id="6233"/>
    <lineage>
        <taxon>Eukaryota</taxon>
        <taxon>Metazoa</taxon>
        <taxon>Ecdysozoa</taxon>
        <taxon>Nematoda</taxon>
        <taxon>Chromadorea</taxon>
        <taxon>Rhabditida</taxon>
        <taxon>Tylenchina</taxon>
        <taxon>Panagrolaimomorpha</taxon>
        <taxon>Panagrolaimoidea</taxon>
        <taxon>Panagrolaimidae</taxon>
        <taxon>Panagrellus</taxon>
    </lineage>
</organism>
<accession>A0A7E4VWP5</accession>
<dbReference type="Proteomes" id="UP000492821">
    <property type="component" value="Unassembled WGS sequence"/>
</dbReference>
<sequence>MVDRYYANSEVQILSEVLNVQKFRETSAKRFVRLLRIQLTIMKLRPPALKHDNNSRAKTTRPHVYDQVFITDNHDVYHLASKDTLFFRIFKLLHQFQIFRIALDGYGDVNPMWQTVLHTDEIFDDNLQIYVKDTLVIHCDSLYIYGQIIQRIWGPYTRLVLHGTVTVNQVKELINPKVQNIRINAKILMLETDCDDFAEFVAKQINSITSRPPPQYGPPPLS</sequence>
<dbReference type="AlphaFoldDB" id="A0A7E4VWP5"/>
<evidence type="ECO:0000313" key="1">
    <source>
        <dbReference type="Proteomes" id="UP000492821"/>
    </source>
</evidence>
<dbReference type="WBParaSite" id="Pan_g4434.t1">
    <property type="protein sequence ID" value="Pan_g4434.t1"/>
    <property type="gene ID" value="Pan_g4434"/>
</dbReference>
<reference evidence="2" key="2">
    <citation type="submission" date="2020-10" db="UniProtKB">
        <authorList>
            <consortium name="WormBaseParasite"/>
        </authorList>
    </citation>
    <scope>IDENTIFICATION</scope>
</reference>
<name>A0A7E4VWP5_PANRE</name>
<evidence type="ECO:0000313" key="2">
    <source>
        <dbReference type="WBParaSite" id="Pan_g4434.t1"/>
    </source>
</evidence>
<keyword evidence="1" id="KW-1185">Reference proteome</keyword>
<protein>
    <submittedName>
        <fullName evidence="2">Recep_L_domain domain-containing protein</fullName>
    </submittedName>
</protein>